<protein>
    <submittedName>
        <fullName evidence="1">Uncharacterized protein</fullName>
    </submittedName>
</protein>
<reference evidence="1 2" key="1">
    <citation type="submission" date="2018-06" db="EMBL/GenBank/DDBJ databases">
        <title>Genomic Encyclopedia of Type Strains, Phase III (KMG-III): the genomes of soil and plant-associated and newly described type strains.</title>
        <authorList>
            <person name="Whitman W."/>
        </authorList>
    </citation>
    <scope>NUCLEOTIDE SEQUENCE [LARGE SCALE GENOMIC DNA]</scope>
    <source>
        <strain evidence="1 2">CGMCC 1.8979</strain>
    </source>
</reference>
<evidence type="ECO:0000313" key="1">
    <source>
        <dbReference type="EMBL" id="RAK15338.1"/>
    </source>
</evidence>
<dbReference type="RefSeq" id="WP_181502949.1">
    <property type="nucleotide sequence ID" value="NZ_QLMH01000022.1"/>
</dbReference>
<name>A0A327Y2D1_9BACL</name>
<proteinExistence type="predicted"/>
<organism evidence="1 2">
    <name type="scientific">Paranoxybacillus vitaminiphilus</name>
    <dbReference type="NCBI Taxonomy" id="581036"/>
    <lineage>
        <taxon>Bacteria</taxon>
        <taxon>Bacillati</taxon>
        <taxon>Bacillota</taxon>
        <taxon>Bacilli</taxon>
        <taxon>Bacillales</taxon>
        <taxon>Anoxybacillaceae</taxon>
        <taxon>Paranoxybacillus</taxon>
    </lineage>
</organism>
<gene>
    <name evidence="1" type="ORF">B0I26_12230</name>
</gene>
<comment type="caution">
    <text evidence="1">The sequence shown here is derived from an EMBL/GenBank/DDBJ whole genome shotgun (WGS) entry which is preliminary data.</text>
</comment>
<keyword evidence="2" id="KW-1185">Reference proteome</keyword>
<dbReference type="EMBL" id="QLMH01000022">
    <property type="protein sequence ID" value="RAK15338.1"/>
    <property type="molecule type" value="Genomic_DNA"/>
</dbReference>
<dbReference type="AlphaFoldDB" id="A0A327Y2D1"/>
<dbReference type="Proteomes" id="UP000248555">
    <property type="component" value="Unassembled WGS sequence"/>
</dbReference>
<evidence type="ECO:0000313" key="2">
    <source>
        <dbReference type="Proteomes" id="UP000248555"/>
    </source>
</evidence>
<sequence>MKNKPKTTDEEITLRLIKGKEDKNIKTTDEEFTLEFMHEGENVTRQPKDYEQIND</sequence>
<accession>A0A327Y2D1</accession>